<dbReference type="Pfam" id="PF01066">
    <property type="entry name" value="CDP-OH_P_transf"/>
    <property type="match status" value="1"/>
</dbReference>
<dbReference type="PANTHER" id="PTHR10414">
    <property type="entry name" value="ETHANOLAMINEPHOSPHOTRANSFERASE"/>
    <property type="match status" value="1"/>
</dbReference>
<keyword evidence="8" id="KW-1185">Reference proteome</keyword>
<feature type="transmembrane region" description="Helical" evidence="6">
    <location>
        <begin position="184"/>
        <end position="206"/>
    </location>
</feature>
<dbReference type="PROSITE" id="PS00379">
    <property type="entry name" value="CDP_ALCOHOL_P_TRANSF"/>
    <property type="match status" value="1"/>
</dbReference>
<reference evidence="7" key="1">
    <citation type="submission" date="2022-01" db="EMBL/GenBank/DDBJ databases">
        <authorList>
            <person name="King R."/>
        </authorList>
    </citation>
    <scope>NUCLEOTIDE SEQUENCE</scope>
</reference>
<dbReference type="AlphaFoldDB" id="A0A9N9TPT6"/>
<keyword evidence="6" id="KW-0812">Transmembrane</keyword>
<dbReference type="GO" id="GO:0005794">
    <property type="term" value="C:Golgi apparatus"/>
    <property type="evidence" value="ECO:0007669"/>
    <property type="project" value="TreeGrafter"/>
</dbReference>
<feature type="transmembrane region" description="Helical" evidence="6">
    <location>
        <begin position="323"/>
        <end position="343"/>
    </location>
</feature>
<protein>
    <recommendedName>
        <fullName evidence="9">Ethanolaminephosphotransferase 1</fullName>
    </recommendedName>
</protein>
<feature type="transmembrane region" description="Helical" evidence="6">
    <location>
        <begin position="226"/>
        <end position="245"/>
    </location>
</feature>
<dbReference type="GO" id="GO:0005789">
    <property type="term" value="C:endoplasmic reticulum membrane"/>
    <property type="evidence" value="ECO:0007669"/>
    <property type="project" value="TreeGrafter"/>
</dbReference>
<feature type="transmembrane region" description="Helical" evidence="6">
    <location>
        <begin position="257"/>
        <end position="281"/>
    </location>
</feature>
<dbReference type="Proteomes" id="UP001153712">
    <property type="component" value="Chromosome 2"/>
</dbReference>
<comment type="similarity">
    <text evidence="2 5">Belongs to the CDP-alcohol phosphatidyltransferase class-I family.</text>
</comment>
<dbReference type="InterPro" id="IPR014472">
    <property type="entry name" value="CHOPT"/>
</dbReference>
<evidence type="ECO:0000256" key="2">
    <source>
        <dbReference type="ARBA" id="ARBA00010441"/>
    </source>
</evidence>
<dbReference type="GO" id="GO:0006646">
    <property type="term" value="P:phosphatidylethanolamine biosynthetic process"/>
    <property type="evidence" value="ECO:0007669"/>
    <property type="project" value="TreeGrafter"/>
</dbReference>
<dbReference type="PIRSF" id="PIRSF015665">
    <property type="entry name" value="CHOPT"/>
    <property type="match status" value="1"/>
</dbReference>
<dbReference type="InterPro" id="IPR043130">
    <property type="entry name" value="CDP-OH_PTrfase_TM_dom"/>
</dbReference>
<name>A0A9N9TPT6_PHYSR</name>
<organism evidence="7 8">
    <name type="scientific">Phyllotreta striolata</name>
    <name type="common">Striped flea beetle</name>
    <name type="synonym">Crioceris striolata</name>
    <dbReference type="NCBI Taxonomy" id="444603"/>
    <lineage>
        <taxon>Eukaryota</taxon>
        <taxon>Metazoa</taxon>
        <taxon>Ecdysozoa</taxon>
        <taxon>Arthropoda</taxon>
        <taxon>Hexapoda</taxon>
        <taxon>Insecta</taxon>
        <taxon>Pterygota</taxon>
        <taxon>Neoptera</taxon>
        <taxon>Endopterygota</taxon>
        <taxon>Coleoptera</taxon>
        <taxon>Polyphaga</taxon>
        <taxon>Cucujiformia</taxon>
        <taxon>Chrysomeloidea</taxon>
        <taxon>Chrysomelidae</taxon>
        <taxon>Galerucinae</taxon>
        <taxon>Alticini</taxon>
        <taxon>Phyllotreta</taxon>
    </lineage>
</organism>
<evidence type="ECO:0008006" key="9">
    <source>
        <dbReference type="Google" id="ProtNLM"/>
    </source>
</evidence>
<dbReference type="InterPro" id="IPR000462">
    <property type="entry name" value="CDP-OH_P_trans"/>
</dbReference>
<evidence type="ECO:0000313" key="7">
    <source>
        <dbReference type="EMBL" id="CAG9859446.1"/>
    </source>
</evidence>
<evidence type="ECO:0000313" key="8">
    <source>
        <dbReference type="Proteomes" id="UP001153712"/>
    </source>
</evidence>
<feature type="transmembrane region" description="Helical" evidence="6">
    <location>
        <begin position="90"/>
        <end position="108"/>
    </location>
</feature>
<feature type="transmembrane region" description="Helical" evidence="6">
    <location>
        <begin position="51"/>
        <end position="70"/>
    </location>
</feature>
<accession>A0A9N9TPT6</accession>
<keyword evidence="4 6" id="KW-0472">Membrane</keyword>
<evidence type="ECO:0000256" key="3">
    <source>
        <dbReference type="ARBA" id="ARBA00022679"/>
    </source>
</evidence>
<keyword evidence="6" id="KW-1133">Transmembrane helix</keyword>
<dbReference type="OrthoDB" id="196717at2759"/>
<feature type="transmembrane region" description="Helical" evidence="6">
    <location>
        <begin position="293"/>
        <end position="311"/>
    </location>
</feature>
<sequence length="387" mass="44307">MEKQYLTKDNLIGFDNYKYNCIDNGVLSIYVMHPFWNWVVQFCPRSIAPNLLTFTGFLFTVVTYIYFAILDYNFYAADPDHPEVESPGKWPYMTAAIFLFTAYTLDGIDGKQARRTGTSGPLGELFDHGLDSYTAGLIPGAMYSIFSRGARYSIAPFRMYFTMWNVLMNFYMTHFEKYNTGVMFLPWGYDFSMWGTIITFFLAGLFGPEIFHFRIGSLTAGNILELTLYISSLISNVPVISYNIYMSYKNKTGKMRTFVDAIRPLTAVGMLFALTTIWVVYSPGDIVERDPRALFFLLGTVFSNISCRLIVAQMSNTTFNAFNWLLVPILISVVLSLMTGWAWLELVLLYILCLFTTVAHVHYGTSVVRQMCRHFKVNCFTIKKPSD</sequence>
<evidence type="ECO:0000256" key="4">
    <source>
        <dbReference type="ARBA" id="ARBA00023136"/>
    </source>
</evidence>
<dbReference type="GO" id="GO:0004307">
    <property type="term" value="F:ethanolaminephosphotransferase activity"/>
    <property type="evidence" value="ECO:0007669"/>
    <property type="project" value="TreeGrafter"/>
</dbReference>
<dbReference type="InterPro" id="IPR048254">
    <property type="entry name" value="CDP_ALCOHOL_P_TRANSF_CS"/>
</dbReference>
<dbReference type="EMBL" id="OU900095">
    <property type="protein sequence ID" value="CAG9859446.1"/>
    <property type="molecule type" value="Genomic_DNA"/>
</dbReference>
<comment type="subcellular location">
    <subcellularLocation>
        <location evidence="1">Membrane</location>
    </subcellularLocation>
</comment>
<keyword evidence="3 5" id="KW-0808">Transferase</keyword>
<proteinExistence type="inferred from homology"/>
<evidence type="ECO:0000256" key="5">
    <source>
        <dbReference type="RuleBase" id="RU003750"/>
    </source>
</evidence>
<dbReference type="PANTHER" id="PTHR10414:SF71">
    <property type="entry name" value="FI05338P"/>
    <property type="match status" value="1"/>
</dbReference>
<evidence type="ECO:0000256" key="6">
    <source>
        <dbReference type="SAM" id="Phobius"/>
    </source>
</evidence>
<feature type="transmembrane region" description="Helical" evidence="6">
    <location>
        <begin position="349"/>
        <end position="368"/>
    </location>
</feature>
<gene>
    <name evidence="7" type="ORF">PHYEVI_LOCUS5820</name>
</gene>
<dbReference type="Gene3D" id="1.20.120.1760">
    <property type="match status" value="1"/>
</dbReference>
<evidence type="ECO:0000256" key="1">
    <source>
        <dbReference type="ARBA" id="ARBA00004370"/>
    </source>
</evidence>
<dbReference type="FunFam" id="1.20.120.1760:FF:000016">
    <property type="entry name" value="ethanolaminephosphotransferase 1"/>
    <property type="match status" value="1"/>
</dbReference>